<evidence type="ECO:0000313" key="3">
    <source>
        <dbReference type="EMBL" id="KAE9112270.1"/>
    </source>
</evidence>
<evidence type="ECO:0000313" key="8">
    <source>
        <dbReference type="Proteomes" id="UP000488956"/>
    </source>
</evidence>
<proteinExistence type="predicted"/>
<evidence type="ECO:0000313" key="4">
    <source>
        <dbReference type="EMBL" id="KAE9222251.1"/>
    </source>
</evidence>
<dbReference type="Proteomes" id="UP000429523">
    <property type="component" value="Unassembled WGS sequence"/>
</dbReference>
<evidence type="ECO:0000313" key="1">
    <source>
        <dbReference type="EMBL" id="KAE8936771.1"/>
    </source>
</evidence>
<organism evidence="4 6">
    <name type="scientific">Phytophthora fragariae</name>
    <dbReference type="NCBI Taxonomy" id="53985"/>
    <lineage>
        <taxon>Eukaryota</taxon>
        <taxon>Sar</taxon>
        <taxon>Stramenopiles</taxon>
        <taxon>Oomycota</taxon>
        <taxon>Peronosporomycetes</taxon>
        <taxon>Peronosporales</taxon>
        <taxon>Peronosporaceae</taxon>
        <taxon>Phytophthora</taxon>
    </lineage>
</organism>
<reference evidence="5 6" key="1">
    <citation type="submission" date="2018-08" db="EMBL/GenBank/DDBJ databases">
        <title>Genomic investigation of the strawberry pathogen Phytophthora fragariae indicates pathogenicity is determined by transcriptional variation in three key races.</title>
        <authorList>
            <person name="Adams T.M."/>
            <person name="Armitage A.D."/>
            <person name="Sobczyk M.K."/>
            <person name="Bates H.J."/>
            <person name="Dunwell J.M."/>
            <person name="Nellist C.F."/>
            <person name="Harrison R.J."/>
        </authorList>
    </citation>
    <scope>NUCLEOTIDE SEQUENCE [LARGE SCALE GENOMIC DNA]</scope>
    <source>
        <strain evidence="4 6">BC-1</strain>
        <strain evidence="3 7">NOV-5</strain>
        <strain evidence="1 5">NOV-9</strain>
        <strain evidence="2 8">ONT-3</strain>
    </source>
</reference>
<dbReference type="AlphaFoldDB" id="A0A6A3YRI6"/>
<evidence type="ECO:0000313" key="5">
    <source>
        <dbReference type="Proteomes" id="UP000429523"/>
    </source>
</evidence>
<evidence type="ECO:0000313" key="6">
    <source>
        <dbReference type="Proteomes" id="UP000440367"/>
    </source>
</evidence>
<evidence type="ECO:0000313" key="7">
    <source>
        <dbReference type="Proteomes" id="UP000440732"/>
    </source>
</evidence>
<dbReference type="EMBL" id="QXGD01000857">
    <property type="protein sequence ID" value="KAE9222251.1"/>
    <property type="molecule type" value="Genomic_DNA"/>
</dbReference>
<dbReference type="Proteomes" id="UP000440732">
    <property type="component" value="Unassembled WGS sequence"/>
</dbReference>
<dbReference type="Proteomes" id="UP000488956">
    <property type="component" value="Unassembled WGS sequence"/>
</dbReference>
<comment type="caution">
    <text evidence="4">The sequence shown here is derived from an EMBL/GenBank/DDBJ whole genome shotgun (WGS) entry which is preliminary data.</text>
</comment>
<sequence>MDDAASKLQTAQFEQWYANNWRTTADIVDNVFKYDAAA</sequence>
<dbReference type="EMBL" id="QXGF01000690">
    <property type="protein sequence ID" value="KAE8936771.1"/>
    <property type="molecule type" value="Genomic_DNA"/>
</dbReference>
<name>A0A6A3YRI6_9STRA</name>
<evidence type="ECO:0000313" key="2">
    <source>
        <dbReference type="EMBL" id="KAE9090973.1"/>
    </source>
</evidence>
<evidence type="ECO:0008006" key="9">
    <source>
        <dbReference type="Google" id="ProtNLM"/>
    </source>
</evidence>
<accession>A0A6A3YRI6</accession>
<dbReference type="EMBL" id="QXGA01001713">
    <property type="protein sequence ID" value="KAE9112270.1"/>
    <property type="molecule type" value="Genomic_DNA"/>
</dbReference>
<dbReference type="Proteomes" id="UP000440367">
    <property type="component" value="Unassembled WGS sequence"/>
</dbReference>
<protein>
    <recommendedName>
        <fullName evidence="9">RxLR effector protein</fullName>
    </recommendedName>
</protein>
<dbReference type="EMBL" id="QXFX01001397">
    <property type="protein sequence ID" value="KAE9090973.1"/>
    <property type="molecule type" value="Genomic_DNA"/>
</dbReference>
<gene>
    <name evidence="4" type="ORF">PF002_g15335</name>
    <name evidence="3" type="ORF">PF006_g20015</name>
    <name evidence="1" type="ORF">PF009_g13305</name>
    <name evidence="2" type="ORF">PF010_g18380</name>
</gene>